<dbReference type="eggNOG" id="ENOG502RBMK">
    <property type="taxonomic scope" value="Eukaryota"/>
</dbReference>
<gene>
    <name evidence="2" type="ORF">SCHCODRAFT_113116</name>
</gene>
<evidence type="ECO:0000256" key="1">
    <source>
        <dbReference type="SAM" id="MobiDB-lite"/>
    </source>
</evidence>
<dbReference type="EMBL" id="GL377312">
    <property type="protein sequence ID" value="EFI92572.1"/>
    <property type="molecule type" value="Genomic_DNA"/>
</dbReference>
<name>D8QGX2_SCHCM</name>
<evidence type="ECO:0000313" key="2">
    <source>
        <dbReference type="EMBL" id="EFI92572.1"/>
    </source>
</evidence>
<organism evidence="3">
    <name type="scientific">Schizophyllum commune (strain H4-8 / FGSC 9210)</name>
    <name type="common">Split gill fungus</name>
    <dbReference type="NCBI Taxonomy" id="578458"/>
    <lineage>
        <taxon>Eukaryota</taxon>
        <taxon>Fungi</taxon>
        <taxon>Dikarya</taxon>
        <taxon>Basidiomycota</taxon>
        <taxon>Agaricomycotina</taxon>
        <taxon>Agaricomycetes</taxon>
        <taxon>Agaricomycetidae</taxon>
        <taxon>Agaricales</taxon>
        <taxon>Schizophyllaceae</taxon>
        <taxon>Schizophyllum</taxon>
    </lineage>
</organism>
<sequence>MGRKKRVARGASSDAPPTRTLRPRSALTGRVPTLKERAAYRAAQEQERVQRLPPPPPSIRSASFSASRSSPAPSLADSEISEYLPPPSTPSWRPRRPPSIGWLSPQRRADPDSRPCAEALRLVSLSGDRCPFTGMERCDYTVHISHGVDRAAKPADLRDIERSYGLGPGEYFVNSRLNYVYLSIDIHAPWDGYPGKDHPSKVIIIPVMSDLQKMYTALTDKVVSDWPWGTVEPHKNAEGFIHYEEASRTRAFSTGYYYRIVPLNTWGKAGIQRITERRDGTIQQTLIRPPFTTNSGKPRMPLKRLHVNPYNMVWKTNKILKDQDNSVVPEYALPEVNLIRKIGAIMTGLVDPDAADFVP</sequence>
<feature type="compositionally biased region" description="Low complexity" evidence="1">
    <location>
        <begin position="59"/>
        <end position="78"/>
    </location>
</feature>
<accession>D8QGX2</accession>
<feature type="compositionally biased region" description="Basic and acidic residues" evidence="1">
    <location>
        <begin position="33"/>
        <end position="50"/>
    </location>
</feature>
<dbReference type="InParanoid" id="D8QGX2"/>
<protein>
    <submittedName>
        <fullName evidence="2">Uncharacterized protein</fullName>
    </submittedName>
</protein>
<feature type="non-terminal residue" evidence="2">
    <location>
        <position position="359"/>
    </location>
</feature>
<dbReference type="VEuPathDB" id="FungiDB:SCHCODRAFT_02752494"/>
<evidence type="ECO:0000313" key="3">
    <source>
        <dbReference type="Proteomes" id="UP000007431"/>
    </source>
</evidence>
<dbReference type="HOGENOM" id="CLU_771967_0_0_1"/>
<feature type="region of interest" description="Disordered" evidence="1">
    <location>
        <begin position="1"/>
        <end position="114"/>
    </location>
</feature>
<reference evidence="2 3" key="1">
    <citation type="journal article" date="2010" name="Nat. Biotechnol.">
        <title>Genome sequence of the model mushroom Schizophyllum commune.</title>
        <authorList>
            <person name="Ohm R.A."/>
            <person name="de Jong J.F."/>
            <person name="Lugones L.G."/>
            <person name="Aerts A."/>
            <person name="Kothe E."/>
            <person name="Stajich J.E."/>
            <person name="de Vries R.P."/>
            <person name="Record E."/>
            <person name="Levasseur A."/>
            <person name="Baker S.E."/>
            <person name="Bartholomew K.A."/>
            <person name="Coutinho P.M."/>
            <person name="Erdmann S."/>
            <person name="Fowler T.J."/>
            <person name="Gathman A.C."/>
            <person name="Lombard V."/>
            <person name="Henrissat B."/>
            <person name="Knabe N."/>
            <person name="Kuees U."/>
            <person name="Lilly W.W."/>
            <person name="Lindquist E."/>
            <person name="Lucas S."/>
            <person name="Magnuson J.K."/>
            <person name="Piumi F."/>
            <person name="Raudaskoski M."/>
            <person name="Salamov A."/>
            <person name="Schmutz J."/>
            <person name="Schwarze F.W.M.R."/>
            <person name="vanKuyk P.A."/>
            <person name="Horton J.S."/>
            <person name="Grigoriev I.V."/>
            <person name="Woesten H.A.B."/>
        </authorList>
    </citation>
    <scope>NUCLEOTIDE SEQUENCE [LARGE SCALE GENOMIC DNA]</scope>
    <source>
        <strain evidence="3">H4-8 / FGSC 9210</strain>
    </source>
</reference>
<dbReference type="AlphaFoldDB" id="D8QGX2"/>
<dbReference type="STRING" id="578458.D8QGX2"/>
<proteinExistence type="predicted"/>
<dbReference type="Proteomes" id="UP000007431">
    <property type="component" value="Unassembled WGS sequence"/>
</dbReference>
<keyword evidence="3" id="KW-1185">Reference proteome</keyword>